<keyword evidence="1" id="KW-0472">Membrane</keyword>
<dbReference type="PANTHER" id="PTHR34989:SF1">
    <property type="entry name" value="PROTEIN HDED"/>
    <property type="match status" value="1"/>
</dbReference>
<dbReference type="EMBL" id="CP133838">
    <property type="protein sequence ID" value="WMY74053.1"/>
    <property type="molecule type" value="Genomic_DNA"/>
</dbReference>
<gene>
    <name evidence="2" type="ORF">RHD99_21925</name>
</gene>
<feature type="transmembrane region" description="Helical" evidence="1">
    <location>
        <begin position="103"/>
        <end position="124"/>
    </location>
</feature>
<protein>
    <submittedName>
        <fullName evidence="2">HdeD family acid-resistance protein</fullName>
    </submittedName>
</protein>
<dbReference type="Proteomes" id="UP001246690">
    <property type="component" value="Chromosome"/>
</dbReference>
<keyword evidence="1" id="KW-0812">Transmembrane</keyword>
<name>A0ABY9S9K9_9ENTR</name>
<dbReference type="NCBIfam" id="NF007577">
    <property type="entry name" value="PRK10209.1"/>
    <property type="match status" value="1"/>
</dbReference>
<evidence type="ECO:0000256" key="1">
    <source>
        <dbReference type="SAM" id="Phobius"/>
    </source>
</evidence>
<feature type="transmembrane region" description="Helical" evidence="1">
    <location>
        <begin position="136"/>
        <end position="155"/>
    </location>
</feature>
<reference evidence="2 3" key="1">
    <citation type="submission" date="2023-09" db="EMBL/GenBank/DDBJ databases">
        <title>Buttiauxella selenatireducens sp. nov., isolated from the rhizosphere of Cardamine hupingshanesis.</title>
        <authorList>
            <person name="Zhang S."/>
            <person name="Xu Z."/>
            <person name="Wang H."/>
            <person name="Guo Y."/>
        </authorList>
    </citation>
    <scope>NUCLEOTIDE SEQUENCE [LARGE SCALE GENOMIC DNA]</scope>
    <source>
        <strain evidence="2 3">R73</strain>
    </source>
</reference>
<accession>A0ABY9S9K9</accession>
<keyword evidence="1" id="KW-1133">Transmembrane helix</keyword>
<proteinExistence type="predicted"/>
<evidence type="ECO:0000313" key="2">
    <source>
        <dbReference type="EMBL" id="WMY74053.1"/>
    </source>
</evidence>
<dbReference type="Pfam" id="PF03729">
    <property type="entry name" value="DUF308"/>
    <property type="match status" value="1"/>
</dbReference>
<dbReference type="RefSeq" id="WP_309876595.1">
    <property type="nucleotide sequence ID" value="NZ_CP133838.1"/>
</dbReference>
<dbReference type="InterPro" id="IPR052712">
    <property type="entry name" value="Acid_resist_chaperone_HdeD"/>
</dbReference>
<dbReference type="InterPro" id="IPR005325">
    <property type="entry name" value="DUF308_memb"/>
</dbReference>
<evidence type="ECO:0000313" key="3">
    <source>
        <dbReference type="Proteomes" id="UP001246690"/>
    </source>
</evidence>
<feature type="transmembrane region" description="Helical" evidence="1">
    <location>
        <begin position="80"/>
        <end position="97"/>
    </location>
</feature>
<dbReference type="PANTHER" id="PTHR34989">
    <property type="entry name" value="PROTEIN HDED"/>
    <property type="match status" value="1"/>
</dbReference>
<feature type="transmembrane region" description="Helical" evidence="1">
    <location>
        <begin position="51"/>
        <end position="71"/>
    </location>
</feature>
<feature type="transmembrane region" description="Helical" evidence="1">
    <location>
        <begin position="161"/>
        <end position="182"/>
    </location>
</feature>
<organism evidence="2 3">
    <name type="scientific">Buttiauxella selenatireducens</name>
    <dbReference type="NCBI Taxonomy" id="3073902"/>
    <lineage>
        <taxon>Bacteria</taxon>
        <taxon>Pseudomonadati</taxon>
        <taxon>Pseudomonadota</taxon>
        <taxon>Gammaproteobacteria</taxon>
        <taxon>Enterobacterales</taxon>
        <taxon>Enterobacteriaceae</taxon>
        <taxon>Buttiauxella</taxon>
    </lineage>
</organism>
<feature type="transmembrane region" description="Helical" evidence="1">
    <location>
        <begin position="24"/>
        <end position="45"/>
    </location>
</feature>
<keyword evidence="3" id="KW-1185">Reference proteome</keyword>
<sequence length="200" mass="22551">MFIFNQFRVKALSEASRLQYKRHAMIMAVLLYLCGACCLIFPFMAGMYLCYIIGMLFMVCGFYTLYSLVVFRSQHWRSKFVSAVFAIAWLLLGYSFVSHPLVGMNSLSIVFCCLFIVGGVSRIVSGFTMRGHVGAIPNVFIGIFDLLIAIIWLGMTPEQSYLFTTAFIGIEMIFSAVSFLILRKKLTTAPQIKQAFSNSQ</sequence>